<dbReference type="Pfam" id="PF00248">
    <property type="entry name" value="Aldo_ket_red"/>
    <property type="match status" value="1"/>
</dbReference>
<evidence type="ECO:0000259" key="1">
    <source>
        <dbReference type="Pfam" id="PF00248"/>
    </source>
</evidence>
<gene>
    <name evidence="2" type="ORF">GNQ08_16605</name>
</gene>
<evidence type="ECO:0000313" key="2">
    <source>
        <dbReference type="EMBL" id="MUG24012.1"/>
    </source>
</evidence>
<organism evidence="2 3">
    <name type="scientific">Paenibacillus macerans</name>
    <name type="common">Bacillus macerans</name>
    <dbReference type="NCBI Taxonomy" id="44252"/>
    <lineage>
        <taxon>Bacteria</taxon>
        <taxon>Bacillati</taxon>
        <taxon>Bacillota</taxon>
        <taxon>Bacilli</taxon>
        <taxon>Bacillales</taxon>
        <taxon>Paenibacillaceae</taxon>
        <taxon>Paenibacillus</taxon>
    </lineage>
</organism>
<dbReference type="Gene3D" id="3.20.20.100">
    <property type="entry name" value="NADP-dependent oxidoreductase domain"/>
    <property type="match status" value="1"/>
</dbReference>
<dbReference type="InterPro" id="IPR036812">
    <property type="entry name" value="NAD(P)_OxRdtase_dom_sf"/>
</dbReference>
<comment type="caution">
    <text evidence="2">The sequence shown here is derived from an EMBL/GenBank/DDBJ whole genome shotgun (WGS) entry which is preliminary data.</text>
</comment>
<sequence length="67" mass="7877">MSGRRGIVDAKQVEDSLRRLNTDYIDLYQIHNPDVASRLPEEYPFWSFMEEDDSIIRKAPQKAGRHN</sequence>
<feature type="domain" description="NADP-dependent oxidoreductase" evidence="1">
    <location>
        <begin position="11"/>
        <end position="41"/>
    </location>
</feature>
<reference evidence="2 3" key="1">
    <citation type="submission" date="2019-11" db="EMBL/GenBank/DDBJ databases">
        <title>Draft genome sequences of five Paenibacillus species of dairy origin.</title>
        <authorList>
            <person name="Olajide A.M."/>
            <person name="Chen S."/>
            <person name="Lapointe G."/>
        </authorList>
    </citation>
    <scope>NUCLEOTIDE SEQUENCE [LARGE SCALE GENOMIC DNA]</scope>
    <source>
        <strain evidence="2 3">3CT49</strain>
    </source>
</reference>
<dbReference type="EMBL" id="WNZZ01000012">
    <property type="protein sequence ID" value="MUG24012.1"/>
    <property type="molecule type" value="Genomic_DNA"/>
</dbReference>
<protein>
    <recommendedName>
        <fullName evidence="1">NADP-dependent oxidoreductase domain-containing protein</fullName>
    </recommendedName>
</protein>
<accession>A0A6N8F0B2</accession>
<dbReference type="AlphaFoldDB" id="A0A6N8F0B2"/>
<dbReference type="InterPro" id="IPR023210">
    <property type="entry name" value="NADP_OxRdtase_dom"/>
</dbReference>
<proteinExistence type="predicted"/>
<dbReference type="Proteomes" id="UP000442469">
    <property type="component" value="Unassembled WGS sequence"/>
</dbReference>
<evidence type="ECO:0000313" key="3">
    <source>
        <dbReference type="Proteomes" id="UP000442469"/>
    </source>
</evidence>
<name>A0A6N8F0B2_PAEMA</name>
<dbReference type="OrthoDB" id="9773828at2"/>
<dbReference type="SUPFAM" id="SSF51430">
    <property type="entry name" value="NAD(P)-linked oxidoreductase"/>
    <property type="match status" value="1"/>
</dbReference>